<dbReference type="GO" id="GO:0042720">
    <property type="term" value="C:mitochondrial inner membrane peptidase complex"/>
    <property type="evidence" value="ECO:0007669"/>
    <property type="project" value="TreeGrafter"/>
</dbReference>
<gene>
    <name evidence="8" type="ORF">H4219_005642</name>
</gene>
<feature type="domain" description="Peptidase S26" evidence="7">
    <location>
        <begin position="58"/>
        <end position="100"/>
    </location>
</feature>
<dbReference type="PANTHER" id="PTHR12383:SF16">
    <property type="entry name" value="MITOCHONDRIAL INNER MEMBRANE PROTEASE SUBUNIT 1"/>
    <property type="match status" value="1"/>
</dbReference>
<accession>A0A9W7ZSF0</accession>
<dbReference type="PROSITE" id="PS00760">
    <property type="entry name" value="SPASE_I_2"/>
    <property type="match status" value="1"/>
</dbReference>
<keyword evidence="9" id="KW-1185">Reference proteome</keyword>
<evidence type="ECO:0000256" key="4">
    <source>
        <dbReference type="ARBA" id="ARBA00023128"/>
    </source>
</evidence>
<dbReference type="Proteomes" id="UP001150538">
    <property type="component" value="Unassembled WGS sequence"/>
</dbReference>
<dbReference type="Pfam" id="PF10502">
    <property type="entry name" value="Peptidase_S26"/>
    <property type="match status" value="2"/>
</dbReference>
<dbReference type="InterPro" id="IPR036286">
    <property type="entry name" value="LexA/Signal_pep-like_sf"/>
</dbReference>
<sequence length="124" mass="13774">MVGDVVLIEKWSLHTQRLKPGDVVACVSPTNPYQSLCKRLIGMPGDIICVDPTKTPRKYVKVPKGHVWLQGDNFGNSSDSRNFGPVPMSMLRGRILAKLWPDQGFMTNNTEVIASNPIDPNNKK</sequence>
<reference evidence="8" key="1">
    <citation type="submission" date="2022-07" db="EMBL/GenBank/DDBJ databases">
        <title>Phylogenomic reconstructions and comparative analyses of Kickxellomycotina fungi.</title>
        <authorList>
            <person name="Reynolds N.K."/>
            <person name="Stajich J.E."/>
            <person name="Barry K."/>
            <person name="Grigoriev I.V."/>
            <person name="Crous P."/>
            <person name="Smith M.E."/>
        </authorList>
    </citation>
    <scope>NUCLEOTIDE SEQUENCE</scope>
    <source>
        <strain evidence="8">NBRC 100468</strain>
    </source>
</reference>
<evidence type="ECO:0000313" key="8">
    <source>
        <dbReference type="EMBL" id="KAJ1912353.1"/>
    </source>
</evidence>
<keyword evidence="2" id="KW-0999">Mitochondrion inner membrane</keyword>
<dbReference type="InterPro" id="IPR052064">
    <property type="entry name" value="Mito_IMP1_subunit"/>
</dbReference>
<organism evidence="8 9">
    <name type="scientific">Mycoemilia scoparia</name>
    <dbReference type="NCBI Taxonomy" id="417184"/>
    <lineage>
        <taxon>Eukaryota</taxon>
        <taxon>Fungi</taxon>
        <taxon>Fungi incertae sedis</taxon>
        <taxon>Zoopagomycota</taxon>
        <taxon>Kickxellomycotina</taxon>
        <taxon>Kickxellomycetes</taxon>
        <taxon>Kickxellales</taxon>
        <taxon>Kickxellaceae</taxon>
        <taxon>Mycoemilia</taxon>
    </lineage>
</organism>
<evidence type="ECO:0000256" key="5">
    <source>
        <dbReference type="ARBA" id="ARBA00023136"/>
    </source>
</evidence>
<dbReference type="InterPro" id="IPR019757">
    <property type="entry name" value="Pept_S26A_signal_pept_1_Lys-AS"/>
</dbReference>
<dbReference type="AlphaFoldDB" id="A0A9W7ZSF0"/>
<dbReference type="GO" id="GO:0006465">
    <property type="term" value="P:signal peptide processing"/>
    <property type="evidence" value="ECO:0007669"/>
    <property type="project" value="InterPro"/>
</dbReference>
<dbReference type="PANTHER" id="PTHR12383">
    <property type="entry name" value="PROTEASE FAMILY S26 MITOCHONDRIAL INNER MEMBRANE PROTEASE-RELATED"/>
    <property type="match status" value="1"/>
</dbReference>
<dbReference type="SUPFAM" id="SSF51306">
    <property type="entry name" value="LexA/Signal peptidase"/>
    <property type="match status" value="1"/>
</dbReference>
<dbReference type="CDD" id="cd06530">
    <property type="entry name" value="S26_SPase_I"/>
    <property type="match status" value="1"/>
</dbReference>
<dbReference type="InterPro" id="IPR000223">
    <property type="entry name" value="Pept_S26A_signal_pept_1"/>
</dbReference>
<evidence type="ECO:0000259" key="7">
    <source>
        <dbReference type="Pfam" id="PF10502"/>
    </source>
</evidence>
<feature type="domain" description="Peptidase S26" evidence="7">
    <location>
        <begin position="2"/>
        <end position="51"/>
    </location>
</feature>
<dbReference type="GO" id="GO:0006627">
    <property type="term" value="P:protein processing involved in protein targeting to mitochondrion"/>
    <property type="evidence" value="ECO:0007669"/>
    <property type="project" value="TreeGrafter"/>
</dbReference>
<evidence type="ECO:0000313" key="9">
    <source>
        <dbReference type="Proteomes" id="UP001150538"/>
    </source>
</evidence>
<evidence type="ECO:0000256" key="2">
    <source>
        <dbReference type="ARBA" id="ARBA00022792"/>
    </source>
</evidence>
<keyword evidence="5" id="KW-0472">Membrane</keyword>
<dbReference type="Gene3D" id="2.10.109.10">
    <property type="entry name" value="Umud Fragment, subunit A"/>
    <property type="match status" value="1"/>
</dbReference>
<keyword evidence="4" id="KW-0496">Mitochondrion</keyword>
<keyword evidence="3" id="KW-0378">Hydrolase</keyword>
<comment type="similarity">
    <text evidence="6">Belongs to the peptidase S26 family. IMP1 subfamily.</text>
</comment>
<dbReference type="GO" id="GO:0004252">
    <property type="term" value="F:serine-type endopeptidase activity"/>
    <property type="evidence" value="ECO:0007669"/>
    <property type="project" value="InterPro"/>
</dbReference>
<evidence type="ECO:0000256" key="6">
    <source>
        <dbReference type="ARBA" id="ARBA00038445"/>
    </source>
</evidence>
<protein>
    <recommendedName>
        <fullName evidence="7">Peptidase S26 domain-containing protein</fullName>
    </recommendedName>
</protein>
<comment type="caution">
    <text evidence="8">The sequence shown here is derived from an EMBL/GenBank/DDBJ whole genome shotgun (WGS) entry which is preliminary data.</text>
</comment>
<dbReference type="PRINTS" id="PR00727">
    <property type="entry name" value="LEADERPTASE"/>
</dbReference>
<dbReference type="InterPro" id="IPR019533">
    <property type="entry name" value="Peptidase_S26"/>
</dbReference>
<evidence type="ECO:0000256" key="1">
    <source>
        <dbReference type="ARBA" id="ARBA00004273"/>
    </source>
</evidence>
<dbReference type="EMBL" id="JANBPU010000354">
    <property type="protein sequence ID" value="KAJ1912353.1"/>
    <property type="molecule type" value="Genomic_DNA"/>
</dbReference>
<evidence type="ECO:0000256" key="3">
    <source>
        <dbReference type="ARBA" id="ARBA00022801"/>
    </source>
</evidence>
<dbReference type="OrthoDB" id="308440at2759"/>
<name>A0A9W7ZSF0_9FUNG</name>
<comment type="subcellular location">
    <subcellularLocation>
        <location evidence="1">Mitochondrion inner membrane</location>
    </subcellularLocation>
</comment>
<proteinExistence type="inferred from homology"/>